<name>A0A1P8MVI6_9RHOB</name>
<dbReference type="Gene3D" id="1.10.10.10">
    <property type="entry name" value="Winged helix-like DNA-binding domain superfamily/Winged helix DNA-binding domain"/>
    <property type="match status" value="1"/>
</dbReference>
<dbReference type="SMART" id="SM00226">
    <property type="entry name" value="LMWPc"/>
    <property type="match status" value="1"/>
</dbReference>
<dbReference type="Proteomes" id="UP000186336">
    <property type="component" value="Chromosome"/>
</dbReference>
<dbReference type="InterPro" id="IPR011991">
    <property type="entry name" value="ArsR-like_HTH"/>
</dbReference>
<organism evidence="3 4">
    <name type="scientific">Tateyamaria omphalii</name>
    <dbReference type="NCBI Taxonomy" id="299262"/>
    <lineage>
        <taxon>Bacteria</taxon>
        <taxon>Pseudomonadati</taxon>
        <taxon>Pseudomonadota</taxon>
        <taxon>Alphaproteobacteria</taxon>
        <taxon>Rhodobacterales</taxon>
        <taxon>Roseobacteraceae</taxon>
        <taxon>Tateyamaria</taxon>
    </lineage>
</organism>
<dbReference type="GO" id="GO:0003700">
    <property type="term" value="F:DNA-binding transcription factor activity"/>
    <property type="evidence" value="ECO:0007669"/>
    <property type="project" value="InterPro"/>
</dbReference>
<protein>
    <submittedName>
        <fullName evidence="3">ArsR family transcriptional regulator</fullName>
    </submittedName>
</protein>
<keyword evidence="4" id="KW-1185">Reference proteome</keyword>
<dbReference type="RefSeq" id="WP_076628018.1">
    <property type="nucleotide sequence ID" value="NZ_CP019312.1"/>
</dbReference>
<dbReference type="AlphaFoldDB" id="A0A1P8MVI6"/>
<evidence type="ECO:0000256" key="1">
    <source>
        <dbReference type="ARBA" id="ARBA00022849"/>
    </source>
</evidence>
<dbReference type="InterPro" id="IPR036390">
    <property type="entry name" value="WH_DNA-bd_sf"/>
</dbReference>
<dbReference type="PANTHER" id="PTHR43428:SF1">
    <property type="entry name" value="ARSENATE REDUCTASE"/>
    <property type="match status" value="1"/>
</dbReference>
<proteinExistence type="predicted"/>
<dbReference type="SUPFAM" id="SSF46785">
    <property type="entry name" value="Winged helix' DNA-binding domain"/>
    <property type="match status" value="1"/>
</dbReference>
<dbReference type="STRING" id="299262.BWR18_10325"/>
<dbReference type="InterPro" id="IPR001845">
    <property type="entry name" value="HTH_ArsR_DNA-bd_dom"/>
</dbReference>
<dbReference type="SUPFAM" id="SSF52788">
    <property type="entry name" value="Phosphotyrosine protein phosphatases I"/>
    <property type="match status" value="1"/>
</dbReference>
<evidence type="ECO:0000313" key="3">
    <source>
        <dbReference type="EMBL" id="APX12031.1"/>
    </source>
</evidence>
<dbReference type="Gene3D" id="3.40.50.2300">
    <property type="match status" value="1"/>
</dbReference>
<dbReference type="InterPro" id="IPR036388">
    <property type="entry name" value="WH-like_DNA-bd_sf"/>
</dbReference>
<dbReference type="InterPro" id="IPR036196">
    <property type="entry name" value="Ptyr_pPase_sf"/>
</dbReference>
<dbReference type="GO" id="GO:0046685">
    <property type="term" value="P:response to arsenic-containing substance"/>
    <property type="evidence" value="ECO:0007669"/>
    <property type="project" value="UniProtKB-KW"/>
</dbReference>
<dbReference type="PROSITE" id="PS50987">
    <property type="entry name" value="HTH_ARSR_2"/>
    <property type="match status" value="1"/>
</dbReference>
<sequence length="275" mass="30076">MLLDQLSTLSHPERMRVFRLLMRRCPDAVPAGEVAQVLGFKPSTTSVYLSALHKVGLIGQTRDGTSLRYAVDLGGAREMVAQLFLDCCNGRPDLCPLAMVDPSTRIAPMSDQKHTVLFICTGNSARSIFAEAIMRNEAGDRFNVHSAGTKPTSELNPFAVEMLQQKGIDPGDLRAKNVSEFQGPDAPHLDFVFTVCDLAANEECAPWEGQPISAHWGLPDPVKAEGTDAEKRLAFQQTFGAMRNRILAFAALPLGTLSRTSLQHEVDQIGRTKED</sequence>
<feature type="domain" description="HTH arsR-type" evidence="2">
    <location>
        <begin position="1"/>
        <end position="91"/>
    </location>
</feature>
<dbReference type="InterPro" id="IPR023485">
    <property type="entry name" value="Ptyr_pPase"/>
</dbReference>
<dbReference type="Pfam" id="PF01451">
    <property type="entry name" value="LMWPc"/>
    <property type="match status" value="1"/>
</dbReference>
<evidence type="ECO:0000313" key="4">
    <source>
        <dbReference type="Proteomes" id="UP000186336"/>
    </source>
</evidence>
<keyword evidence="1" id="KW-0059">Arsenical resistance</keyword>
<dbReference type="OrthoDB" id="9793058at2"/>
<dbReference type="KEGG" id="tom:BWR18_10325"/>
<accession>A0A1P8MVI6</accession>
<dbReference type="EMBL" id="CP019312">
    <property type="protein sequence ID" value="APX12031.1"/>
    <property type="molecule type" value="Genomic_DNA"/>
</dbReference>
<evidence type="ECO:0000259" key="2">
    <source>
        <dbReference type="PROSITE" id="PS50987"/>
    </source>
</evidence>
<dbReference type="PANTHER" id="PTHR43428">
    <property type="entry name" value="ARSENATE REDUCTASE"/>
    <property type="match status" value="1"/>
</dbReference>
<dbReference type="CDD" id="cd16345">
    <property type="entry name" value="LMWP_ArsC"/>
    <property type="match status" value="1"/>
</dbReference>
<dbReference type="SMART" id="SM00418">
    <property type="entry name" value="HTH_ARSR"/>
    <property type="match status" value="1"/>
</dbReference>
<gene>
    <name evidence="3" type="ORF">BWR18_10325</name>
</gene>
<dbReference type="CDD" id="cd00090">
    <property type="entry name" value="HTH_ARSR"/>
    <property type="match status" value="1"/>
</dbReference>
<reference evidence="3 4" key="1">
    <citation type="submission" date="2017-01" db="EMBL/GenBank/DDBJ databases">
        <title>Complete genome of Tateyamaria omphalii DOK1-4 isolated from seawater in Dokdo.</title>
        <authorList>
            <person name="Kim J.H."/>
            <person name="Chi W.-J."/>
        </authorList>
    </citation>
    <scope>NUCLEOTIDE SEQUENCE [LARGE SCALE GENOMIC DNA]</scope>
    <source>
        <strain evidence="3 4">DOK1-4</strain>
    </source>
</reference>